<dbReference type="AlphaFoldDB" id="A0A5Q6PIK3"/>
<feature type="compositionally biased region" description="Basic and acidic residues" evidence="1">
    <location>
        <begin position="232"/>
        <end position="241"/>
    </location>
</feature>
<comment type="caution">
    <text evidence="2">The sequence shown here is derived from an EMBL/GenBank/DDBJ whole genome shotgun (WGS) entry which is preliminary data.</text>
</comment>
<dbReference type="EMBL" id="VUAA01000010">
    <property type="protein sequence ID" value="KAA1254676.1"/>
    <property type="molecule type" value="Genomic_DNA"/>
</dbReference>
<accession>A0A5Q6PIK3</accession>
<name>A0A5Q6PIK3_VIBCL</name>
<protein>
    <submittedName>
        <fullName evidence="2">Uncharacterized protein</fullName>
    </submittedName>
</protein>
<sequence length="471" mass="53384">MGNKMSKNKGSDIAKILHERINKFISGEFREELREIIYQENQSDKMKSQMENLDKVYAEMGIEKEPEDGAYTYDDVDNDLCKRIKPWMEGFDRWFPEDYIQAFDIYFNNTNTWDAINTYGNNISHTRHVNQLRTVGKEFSPLEAEFSAENLLKVFHEYGFDIAELDHKNNVILKDLIDYKLEHGMLSLEDLKEVAAMPEYKDKVDPEEIQKLEEQQEALKTDDTDIDLESEASDKASIKPEDEPESDNQDGKSNRSTNDNPYTKGAKSPRQSVEQGGMSTPDNDKAEAIPQSYQQQAVPQRQGGGQAGSTPVYDPLFGITQGVSAILRGAKDMTISAFGAYGARGKQAPSLTEIGHEMTSIAGSLSSLSEQDRLKAYSKLDEKTAAFNEIANYKSQKANNSHVKKDLDEGMELFKQTKQQIDDFKKSNEGSLSDEEKSRLEKMQEKLAEIQKAISEMLEKFCQKVSSMLTR</sequence>
<gene>
    <name evidence="2" type="ORF">F0M16_10440</name>
</gene>
<organism evidence="2 3">
    <name type="scientific">Vibrio cholerae</name>
    <dbReference type="NCBI Taxonomy" id="666"/>
    <lineage>
        <taxon>Bacteria</taxon>
        <taxon>Pseudomonadati</taxon>
        <taxon>Pseudomonadota</taxon>
        <taxon>Gammaproteobacteria</taxon>
        <taxon>Vibrionales</taxon>
        <taxon>Vibrionaceae</taxon>
        <taxon>Vibrio</taxon>
    </lineage>
</organism>
<proteinExistence type="predicted"/>
<dbReference type="Proteomes" id="UP000323225">
    <property type="component" value="Unassembled WGS sequence"/>
</dbReference>
<feature type="region of interest" description="Disordered" evidence="1">
    <location>
        <begin position="216"/>
        <end position="285"/>
    </location>
</feature>
<evidence type="ECO:0000256" key="1">
    <source>
        <dbReference type="SAM" id="MobiDB-lite"/>
    </source>
</evidence>
<reference evidence="2 3" key="1">
    <citation type="submission" date="2019-09" db="EMBL/GenBank/DDBJ databases">
        <authorList>
            <person name="Kritzky A."/>
            <person name="Schelkanova E.Y."/>
            <person name="Alkhova Z.V."/>
            <person name="Smirnova N.I."/>
        </authorList>
    </citation>
    <scope>NUCLEOTIDE SEQUENCE [LARGE SCALE GENOMIC DNA]</scope>
    <source>
        <strain evidence="2 3">M1526</strain>
    </source>
</reference>
<evidence type="ECO:0000313" key="3">
    <source>
        <dbReference type="Proteomes" id="UP000323225"/>
    </source>
</evidence>
<feature type="region of interest" description="Disordered" evidence="1">
    <location>
        <begin position="420"/>
        <end position="440"/>
    </location>
</feature>
<evidence type="ECO:0000313" key="2">
    <source>
        <dbReference type="EMBL" id="KAA1254676.1"/>
    </source>
</evidence>
<feature type="compositionally biased region" description="Polar residues" evidence="1">
    <location>
        <begin position="269"/>
        <end position="281"/>
    </location>
</feature>